<proteinExistence type="predicted"/>
<dbReference type="AlphaFoldDB" id="A0AAD5WIY7"/>
<protein>
    <submittedName>
        <fullName evidence="1">Uncharacterized protein</fullName>
    </submittedName>
</protein>
<name>A0AAD5WIY7_PARTN</name>
<sequence length="68" mass="7253">MDTPGINLSTARSVTPSDPSYCSCSDEILMQMLGKDESPIRRVSSRAQIARLFTEDSGASATQGKTEG</sequence>
<comment type="caution">
    <text evidence="1">The sequence shown here is derived from an EMBL/GenBank/DDBJ whole genome shotgun (WGS) entry which is preliminary data.</text>
</comment>
<dbReference type="Proteomes" id="UP001196413">
    <property type="component" value="Unassembled WGS sequence"/>
</dbReference>
<dbReference type="EMBL" id="JAHQIW010007074">
    <property type="protein sequence ID" value="KAJ1372007.1"/>
    <property type="molecule type" value="Genomic_DNA"/>
</dbReference>
<keyword evidence="2" id="KW-1185">Reference proteome</keyword>
<evidence type="ECO:0000313" key="2">
    <source>
        <dbReference type="Proteomes" id="UP001196413"/>
    </source>
</evidence>
<reference evidence="1" key="1">
    <citation type="submission" date="2021-06" db="EMBL/GenBank/DDBJ databases">
        <title>Parelaphostrongylus tenuis whole genome reference sequence.</title>
        <authorList>
            <person name="Garwood T.J."/>
            <person name="Larsen P.A."/>
            <person name="Fountain-Jones N.M."/>
            <person name="Garbe J.R."/>
            <person name="Macchietto M.G."/>
            <person name="Kania S.A."/>
            <person name="Gerhold R.W."/>
            <person name="Richards J.E."/>
            <person name="Wolf T.M."/>
        </authorList>
    </citation>
    <scope>NUCLEOTIDE SEQUENCE</scope>
    <source>
        <strain evidence="1">MNPRO001-30</strain>
        <tissue evidence="1">Meninges</tissue>
    </source>
</reference>
<accession>A0AAD5WIY7</accession>
<organism evidence="1 2">
    <name type="scientific">Parelaphostrongylus tenuis</name>
    <name type="common">Meningeal worm</name>
    <dbReference type="NCBI Taxonomy" id="148309"/>
    <lineage>
        <taxon>Eukaryota</taxon>
        <taxon>Metazoa</taxon>
        <taxon>Ecdysozoa</taxon>
        <taxon>Nematoda</taxon>
        <taxon>Chromadorea</taxon>
        <taxon>Rhabditida</taxon>
        <taxon>Rhabditina</taxon>
        <taxon>Rhabditomorpha</taxon>
        <taxon>Strongyloidea</taxon>
        <taxon>Metastrongylidae</taxon>
        <taxon>Parelaphostrongylus</taxon>
    </lineage>
</organism>
<gene>
    <name evidence="1" type="ORF">KIN20_034060</name>
</gene>
<evidence type="ECO:0000313" key="1">
    <source>
        <dbReference type="EMBL" id="KAJ1372007.1"/>
    </source>
</evidence>